<comment type="caution">
    <text evidence="3">The sequence shown here is derived from an EMBL/GenBank/DDBJ whole genome shotgun (WGS) entry which is preliminary data.</text>
</comment>
<feature type="transmembrane region" description="Helical" evidence="2">
    <location>
        <begin position="191"/>
        <end position="210"/>
    </location>
</feature>
<evidence type="ECO:0000313" key="4">
    <source>
        <dbReference type="Proteomes" id="UP000243723"/>
    </source>
</evidence>
<dbReference type="PANTHER" id="PTHR35394">
    <property type="entry name" value="DUF3176 DOMAIN-CONTAINING PROTEIN"/>
    <property type="match status" value="1"/>
</dbReference>
<dbReference type="PANTHER" id="PTHR35394:SF5">
    <property type="entry name" value="DUF3176 DOMAIN-CONTAINING PROTEIN"/>
    <property type="match status" value="1"/>
</dbReference>
<keyword evidence="4" id="KW-1185">Reference proteome</keyword>
<dbReference type="Proteomes" id="UP000243723">
    <property type="component" value="Unassembled WGS sequence"/>
</dbReference>
<keyword evidence="2" id="KW-0812">Transmembrane</keyword>
<accession>A0A2P7ZAA9</accession>
<feature type="compositionally biased region" description="Polar residues" evidence="1">
    <location>
        <begin position="35"/>
        <end position="54"/>
    </location>
</feature>
<organism evidence="3 4">
    <name type="scientific">Elsinoe australis</name>
    <dbReference type="NCBI Taxonomy" id="40998"/>
    <lineage>
        <taxon>Eukaryota</taxon>
        <taxon>Fungi</taxon>
        <taxon>Dikarya</taxon>
        <taxon>Ascomycota</taxon>
        <taxon>Pezizomycotina</taxon>
        <taxon>Dothideomycetes</taxon>
        <taxon>Dothideomycetidae</taxon>
        <taxon>Myriangiales</taxon>
        <taxon>Elsinoaceae</taxon>
        <taxon>Elsinoe</taxon>
    </lineage>
</organism>
<feature type="transmembrane region" description="Helical" evidence="2">
    <location>
        <begin position="89"/>
        <end position="110"/>
    </location>
</feature>
<evidence type="ECO:0000313" key="3">
    <source>
        <dbReference type="EMBL" id="PSK45150.1"/>
    </source>
</evidence>
<feature type="transmembrane region" description="Helical" evidence="2">
    <location>
        <begin position="130"/>
        <end position="150"/>
    </location>
</feature>
<name>A0A2P7ZAA9_9PEZI</name>
<sequence length="789" mass="87511">MESEAPRPQDPLIAAKQASSTLQRKPEGGGRASEETTPLQILTKADQQPATRDNSIIANESDHDKRADSDHSEKSFSAQDWRLWANQNWILELLACVTSLLALVGIIILLRRYDGMPTPQWAKMITINSAIALLTIVVRGSIVFAVTEGISQLKWVWFRRPRPLMDLSAFDMASRGPWGSILFVFRKKTDLIALLGAIVIIAAVAISPFAQQVIAYEPCYLPEGAMEARLPASLIFDSGQLSSDSPNAVDAIYYDMLFSKSDKTPTPDAFCPNQNCSFAQPEGWYMTLGMDHQCTDMSSSIFPWGGDSTFQSRYILRFGEERNQSLVLTGSEPNLMDVQAFGLNFDQNRTNALQVPNETYNAAPPYEPGRWPLKDGLFGFTALQYTKAFASEKSNISAIATTCQFYPTILTMNASSIEFGVLHEQVVRSARLDPSNRTHHFWNTINSPRQAPLRPNPARPGTVRPQPISPRPDARKGVFFFHSQYAFYQKLLSRAVRNGQEIDCTPAQNPSPTHALGISSDHGIGPYPIRAEASLDLAYSRSYSYLALYGLRPQPWPSEALSRQRKDDNLTYLAPECYAHLSEAGTRELSHLSEQLFLPTNLLTAHNTSELSDWKETRDEISIGSIIDREKFGSGHLVPLLNNGSATFASVDAYAAVLAGSVTKYMRTYAGHSVANGTTKADVAGLTMATRTCARARWWWLAPPAVLIVLAFAFIIALAWRSRVQAGQPRWPGVLKSSPLPLLLYWTGDGEFERYDGVDDSLAMGRRAEGVRTTLVRRRVGLDGEKEET</sequence>
<feature type="region of interest" description="Disordered" evidence="1">
    <location>
        <begin position="441"/>
        <end position="469"/>
    </location>
</feature>
<proteinExistence type="predicted"/>
<dbReference type="EMBL" id="NHZQ01000251">
    <property type="protein sequence ID" value="PSK45150.1"/>
    <property type="molecule type" value="Genomic_DNA"/>
</dbReference>
<evidence type="ECO:0000256" key="1">
    <source>
        <dbReference type="SAM" id="MobiDB-lite"/>
    </source>
</evidence>
<evidence type="ECO:0000256" key="2">
    <source>
        <dbReference type="SAM" id="Phobius"/>
    </source>
</evidence>
<dbReference type="OrthoDB" id="5376804at2759"/>
<dbReference type="STRING" id="40998.A0A2P7ZAA9"/>
<feature type="region of interest" description="Disordered" evidence="1">
    <location>
        <begin position="1"/>
        <end position="54"/>
    </location>
</feature>
<feature type="transmembrane region" description="Helical" evidence="2">
    <location>
        <begin position="698"/>
        <end position="720"/>
    </location>
</feature>
<protein>
    <submittedName>
        <fullName evidence="3">Uncharacterized protein</fullName>
    </submittedName>
</protein>
<keyword evidence="2" id="KW-1133">Transmembrane helix</keyword>
<dbReference type="Pfam" id="PF11374">
    <property type="entry name" value="DUF3176"/>
    <property type="match status" value="1"/>
</dbReference>
<gene>
    <name evidence="3" type="ORF">B9Z65_2290</name>
</gene>
<feature type="compositionally biased region" description="Basic and acidic residues" evidence="1">
    <location>
        <begin position="24"/>
        <end position="34"/>
    </location>
</feature>
<dbReference type="InterPro" id="IPR021514">
    <property type="entry name" value="DUF3176"/>
</dbReference>
<keyword evidence="2" id="KW-0472">Membrane</keyword>
<reference evidence="3 4" key="1">
    <citation type="submission" date="2017-05" db="EMBL/GenBank/DDBJ databases">
        <title>Draft genome sequence of Elsinoe australis.</title>
        <authorList>
            <person name="Cheng Q."/>
        </authorList>
    </citation>
    <scope>NUCLEOTIDE SEQUENCE [LARGE SCALE GENOMIC DNA]</scope>
    <source>
        <strain evidence="3 4">NL1</strain>
    </source>
</reference>
<dbReference type="AlphaFoldDB" id="A0A2P7ZAA9"/>